<dbReference type="OrthoDB" id="1081447at2"/>
<dbReference type="RefSeq" id="WP_009161675.1">
    <property type="nucleotide sequence ID" value="NZ_KB290974.1"/>
</dbReference>
<keyword evidence="1" id="KW-1133">Transmembrane helix</keyword>
<dbReference type="HOGENOM" id="CLU_162646_0_0_10"/>
<accession>L1NIR5</accession>
<evidence type="ECO:0000256" key="1">
    <source>
        <dbReference type="SAM" id="Phobius"/>
    </source>
</evidence>
<keyword evidence="3" id="KW-1185">Reference proteome</keyword>
<dbReference type="Proteomes" id="UP000010433">
    <property type="component" value="Unassembled WGS sequence"/>
</dbReference>
<dbReference type="AlphaFoldDB" id="L1NIR5"/>
<feature type="transmembrane region" description="Helical" evidence="1">
    <location>
        <begin position="43"/>
        <end position="68"/>
    </location>
</feature>
<protein>
    <recommendedName>
        <fullName evidence="4">DUF5056 domain-containing protein</fullName>
    </recommendedName>
</protein>
<feature type="transmembrane region" description="Helical" evidence="1">
    <location>
        <begin position="88"/>
        <end position="108"/>
    </location>
</feature>
<keyword evidence="1" id="KW-0812">Transmembrane</keyword>
<comment type="caution">
    <text evidence="2">The sequence shown here is derived from an EMBL/GenBank/DDBJ whole genome shotgun (WGS) entry which is preliminary data.</text>
</comment>
<gene>
    <name evidence="2" type="ORF">HMPREF9151_00506</name>
</gene>
<organism evidence="2 3">
    <name type="scientific">Hoylesella saccharolytica F0055</name>
    <dbReference type="NCBI Taxonomy" id="1127699"/>
    <lineage>
        <taxon>Bacteria</taxon>
        <taxon>Pseudomonadati</taxon>
        <taxon>Bacteroidota</taxon>
        <taxon>Bacteroidia</taxon>
        <taxon>Bacteroidales</taxon>
        <taxon>Prevotellaceae</taxon>
        <taxon>Hoylesella</taxon>
    </lineage>
</organism>
<evidence type="ECO:0008006" key="4">
    <source>
        <dbReference type="Google" id="ProtNLM"/>
    </source>
</evidence>
<proteinExistence type="predicted"/>
<evidence type="ECO:0000313" key="3">
    <source>
        <dbReference type="Proteomes" id="UP000010433"/>
    </source>
</evidence>
<dbReference type="STRING" id="1127699.HMPREF9151_00506"/>
<dbReference type="Pfam" id="PF16479">
    <property type="entry name" value="DUF5056"/>
    <property type="match status" value="1"/>
</dbReference>
<keyword evidence="1" id="KW-0472">Membrane</keyword>
<dbReference type="EMBL" id="AMEP01000042">
    <property type="protein sequence ID" value="EKY03087.1"/>
    <property type="molecule type" value="Genomic_DNA"/>
</dbReference>
<reference evidence="2 3" key="1">
    <citation type="submission" date="2012-05" db="EMBL/GenBank/DDBJ databases">
        <authorList>
            <person name="Weinstock G."/>
            <person name="Sodergren E."/>
            <person name="Lobos E.A."/>
            <person name="Fulton L."/>
            <person name="Fulton R."/>
            <person name="Courtney L."/>
            <person name="Fronick C."/>
            <person name="O'Laughlin M."/>
            <person name="Godfrey J."/>
            <person name="Wilson R.M."/>
            <person name="Miner T."/>
            <person name="Farmer C."/>
            <person name="Delehaunty K."/>
            <person name="Cordes M."/>
            <person name="Minx P."/>
            <person name="Tomlinson C."/>
            <person name="Chen J."/>
            <person name="Wollam A."/>
            <person name="Pepin K.H."/>
            <person name="Bhonagiri V."/>
            <person name="Zhang X."/>
            <person name="Suruliraj S."/>
            <person name="Warren W."/>
            <person name="Mitreva M."/>
            <person name="Mardis E.R."/>
            <person name="Wilson R.K."/>
        </authorList>
    </citation>
    <scope>NUCLEOTIDE SEQUENCE [LARGE SCALE GENOMIC DNA]</scope>
    <source>
        <strain evidence="2 3">F0055</strain>
    </source>
</reference>
<name>L1NIR5_9BACT</name>
<evidence type="ECO:0000313" key="2">
    <source>
        <dbReference type="EMBL" id="EKY03087.1"/>
    </source>
</evidence>
<dbReference type="InterPro" id="IPR032129">
    <property type="entry name" value="DUF5056"/>
</dbReference>
<sequence length="113" mass="13330">MTERDDRLLTQFFKETRQHLANDNFSQRVMQSLPSSLDRKGRLWFIFCSLLGMSFFIFVRGWELLIVALKTIFVEFDQSLHTLDFSHFSPAILFVLFLTSLFVVVDNLSMLQE</sequence>
<dbReference type="PATRIC" id="fig|1127699.3.peg.462"/>